<dbReference type="EMBL" id="ML977152">
    <property type="protein sequence ID" value="KAF1987528.1"/>
    <property type="molecule type" value="Genomic_DNA"/>
</dbReference>
<feature type="transmembrane region" description="Helical" evidence="10">
    <location>
        <begin position="829"/>
        <end position="850"/>
    </location>
</feature>
<reference evidence="13" key="1">
    <citation type="journal article" date="2020" name="Stud. Mycol.">
        <title>101 Dothideomycetes genomes: a test case for predicting lifestyles and emergence of pathogens.</title>
        <authorList>
            <person name="Haridas S."/>
            <person name="Albert R."/>
            <person name="Binder M."/>
            <person name="Bloem J."/>
            <person name="Labutti K."/>
            <person name="Salamov A."/>
            <person name="Andreopoulos B."/>
            <person name="Baker S."/>
            <person name="Barry K."/>
            <person name="Bills G."/>
            <person name="Bluhm B."/>
            <person name="Cannon C."/>
            <person name="Castanera R."/>
            <person name="Culley D."/>
            <person name="Daum C."/>
            <person name="Ezra D."/>
            <person name="Gonzalez J."/>
            <person name="Henrissat B."/>
            <person name="Kuo A."/>
            <person name="Liang C."/>
            <person name="Lipzen A."/>
            <person name="Lutzoni F."/>
            <person name="Magnuson J."/>
            <person name="Mondo S."/>
            <person name="Nolan M."/>
            <person name="Ohm R."/>
            <person name="Pangilinan J."/>
            <person name="Park H.-J."/>
            <person name="Ramirez L."/>
            <person name="Alfaro M."/>
            <person name="Sun H."/>
            <person name="Tritt A."/>
            <person name="Yoshinaga Y."/>
            <person name="Zwiers L.-H."/>
            <person name="Turgeon B."/>
            <person name="Goodwin S."/>
            <person name="Spatafora J."/>
            <person name="Crous P."/>
            <person name="Grigoriev I."/>
        </authorList>
    </citation>
    <scope>NUCLEOTIDE SEQUENCE</scope>
    <source>
        <strain evidence="13">CBS 113979</strain>
    </source>
</reference>
<keyword evidence="5 10" id="KW-0808">Transferase</keyword>
<evidence type="ECO:0000256" key="1">
    <source>
        <dbReference type="ARBA" id="ARBA00004651"/>
    </source>
</evidence>
<evidence type="ECO:0000256" key="5">
    <source>
        <dbReference type="ARBA" id="ARBA00022679"/>
    </source>
</evidence>
<keyword evidence="7 10" id="KW-1133">Transmembrane helix</keyword>
<comment type="catalytic activity">
    <reaction evidence="10">
        <text>[(1-&gt;4)-N-acetyl-beta-D-glucosaminyl](n) + UDP-N-acetyl-alpha-D-glucosamine = [(1-&gt;4)-N-acetyl-beta-D-glucosaminyl](n+1) + UDP + H(+)</text>
        <dbReference type="Rhea" id="RHEA:16637"/>
        <dbReference type="Rhea" id="RHEA-COMP:9593"/>
        <dbReference type="Rhea" id="RHEA-COMP:9595"/>
        <dbReference type="ChEBI" id="CHEBI:15378"/>
        <dbReference type="ChEBI" id="CHEBI:17029"/>
        <dbReference type="ChEBI" id="CHEBI:57705"/>
        <dbReference type="ChEBI" id="CHEBI:58223"/>
        <dbReference type="EC" id="2.4.1.16"/>
    </reaction>
</comment>
<dbReference type="GO" id="GO:0004100">
    <property type="term" value="F:chitin synthase activity"/>
    <property type="evidence" value="ECO:0007669"/>
    <property type="project" value="UniProtKB-UniRule"/>
</dbReference>
<evidence type="ECO:0000313" key="14">
    <source>
        <dbReference type="Proteomes" id="UP000800041"/>
    </source>
</evidence>
<sequence>MNNPQYPGRHPTPPSPIHTPHGYQLDDRPYMPHGPGAPLEIPMGPGPGPGTPSDRLQGQPTYSVENMSGTYGHNEQYEQQYPQPHGGYAIDPEAHHDAFYEQGYPSPHDERQHGGQYYQGDMDDRPILQPDNTYGPDPHLNAQEQFNDEPMPTPSPAPIRRWKTVKTIQLYNGNLVLDCPIPPRLLNQVPHVDPPERDEFTHMRYSAATCDPADFYNDRFTLRQRLFKKPRHTELFIVVTMYNEEDELFARTMAGVIKNIEYMNSRTNSKTWGKEAWKKIVVCVVSDGRAKINPRTRAVLAAMGVYQDGIAKQQVNGKDVTAHLYEYTTQMTVEVKNHVVNVKKGTTPVQILFCLKEKNQKKINSHRWFFQAFGSVLDPNICVLIDAGTRPGKDSIYQLWKAFDREPMCAGACGEIKALLGKGLLNPLVATQNFEYKMSNILDKPLESAFGFISVLPGAFSAYRYVALQNDKTGNGPLEKYFAGEKMHGANAGIFTANMYLAEDRILCFELVSKRNCAWILQYVKSATGETDVPTEMADFIMQRRRWLNGSFFAAVYALAHAFQIYRSDHSFIRKLMFLVEFLYQSVSMLFAWFAIGNFFLVFRILTSSLGDKNLLSTTGRVLSIVFEWGYLAALITCFVLALGNRPKGSNKFYLTMVYFWAVIMGYLMFASVFITVRAVQEETKDGNFTVSDLVKNPLFFTLIVSMLSTYVLYFVISFLFFDPWHMFTSFIQYLLMTPTYINILNVYAFCNTHDITWGTKGDDKAEKLPSANVKPGGKVDVSLPTDDADLNSQYESELSMFKTKYQAPKSIISASDKQEDYYKGFRSGVVLVWMFSNLALCAVVLNTAGLQVTVDPDKQQEDANNRATIYMAVILWSVAALSLIRFIGACWFLVVRLVSSSIPFFYFLPQYTGT</sequence>
<keyword evidence="8 10" id="KW-0472">Membrane</keyword>
<dbReference type="GO" id="GO:0030428">
    <property type="term" value="C:cell septum"/>
    <property type="evidence" value="ECO:0007669"/>
    <property type="project" value="TreeGrafter"/>
</dbReference>
<dbReference type="OrthoDB" id="26569at2759"/>
<evidence type="ECO:0000256" key="2">
    <source>
        <dbReference type="ARBA" id="ARBA00012543"/>
    </source>
</evidence>
<evidence type="ECO:0000256" key="10">
    <source>
        <dbReference type="RuleBase" id="RU366040"/>
    </source>
</evidence>
<proteinExistence type="inferred from homology"/>
<feature type="region of interest" description="Disordered" evidence="11">
    <location>
        <begin position="99"/>
        <end position="159"/>
    </location>
</feature>
<keyword evidence="4 10" id="KW-0328">Glycosyltransferase</keyword>
<keyword evidence="14" id="KW-1185">Reference proteome</keyword>
<dbReference type="SUPFAM" id="SSF53448">
    <property type="entry name" value="Nucleotide-diphospho-sugar transferases"/>
    <property type="match status" value="1"/>
</dbReference>
<keyword evidence="9 10" id="KW-0961">Cell wall biogenesis/degradation</keyword>
<dbReference type="PANTHER" id="PTHR22914">
    <property type="entry name" value="CHITIN SYNTHASE"/>
    <property type="match status" value="1"/>
</dbReference>
<evidence type="ECO:0000256" key="9">
    <source>
        <dbReference type="ARBA" id="ARBA00023316"/>
    </source>
</evidence>
<evidence type="ECO:0000259" key="12">
    <source>
        <dbReference type="Pfam" id="PF08407"/>
    </source>
</evidence>
<evidence type="ECO:0000256" key="11">
    <source>
        <dbReference type="SAM" id="MobiDB-lite"/>
    </source>
</evidence>
<dbReference type="GO" id="GO:0006031">
    <property type="term" value="P:chitin biosynthetic process"/>
    <property type="evidence" value="ECO:0007669"/>
    <property type="project" value="UniProtKB-UniRule"/>
</dbReference>
<feature type="transmembrane region" description="Helical" evidence="10">
    <location>
        <begin position="656"/>
        <end position="679"/>
    </location>
</feature>
<keyword evidence="3 10" id="KW-1003">Cell membrane</keyword>
<dbReference type="Pfam" id="PF08407">
    <property type="entry name" value="Chitin_synth_1N"/>
    <property type="match status" value="1"/>
</dbReference>
<feature type="transmembrane region" description="Helical" evidence="10">
    <location>
        <begin position="622"/>
        <end position="644"/>
    </location>
</feature>
<evidence type="ECO:0000256" key="6">
    <source>
        <dbReference type="ARBA" id="ARBA00022692"/>
    </source>
</evidence>
<dbReference type="InterPro" id="IPR029044">
    <property type="entry name" value="Nucleotide-diphossugar_trans"/>
</dbReference>
<feature type="compositionally biased region" description="Polar residues" evidence="11">
    <location>
        <begin position="54"/>
        <end position="69"/>
    </location>
</feature>
<feature type="transmembrane region" description="Helical" evidence="10">
    <location>
        <begin position="578"/>
        <end position="602"/>
    </location>
</feature>
<evidence type="ECO:0000313" key="13">
    <source>
        <dbReference type="EMBL" id="KAF1987528.1"/>
    </source>
</evidence>
<dbReference type="EC" id="2.4.1.16" evidence="2 10"/>
<evidence type="ECO:0000256" key="4">
    <source>
        <dbReference type="ARBA" id="ARBA00022676"/>
    </source>
</evidence>
<dbReference type="InterPro" id="IPR004835">
    <property type="entry name" value="Chitin_synth"/>
</dbReference>
<dbReference type="GO" id="GO:0071555">
    <property type="term" value="P:cell wall organization"/>
    <property type="evidence" value="ECO:0007669"/>
    <property type="project" value="UniProtKB-KW"/>
</dbReference>
<dbReference type="InterPro" id="IPR013616">
    <property type="entry name" value="Chitin_synth_N"/>
</dbReference>
<accession>A0A6G1H3I8</accession>
<evidence type="ECO:0000256" key="3">
    <source>
        <dbReference type="ARBA" id="ARBA00022475"/>
    </source>
</evidence>
<comment type="similarity">
    <text evidence="10">Belongs to the chitin synthase family.</text>
</comment>
<gene>
    <name evidence="13" type="ORF">K402DRAFT_330548</name>
</gene>
<comment type="function">
    <text evidence="10">Polymerizes chitin, a structural polymer of the cell wall and septum, by transferring the sugar moiety of UDP-GlcNAc to the non-reducing end of the growing chitin polymer.</text>
</comment>
<dbReference type="Pfam" id="PF01644">
    <property type="entry name" value="Chitin_synth_1"/>
    <property type="match status" value="1"/>
</dbReference>
<feature type="region of interest" description="Disordered" evidence="11">
    <location>
        <begin position="1"/>
        <end position="69"/>
    </location>
</feature>
<comment type="subcellular location">
    <subcellularLocation>
        <location evidence="1 10">Cell membrane</location>
        <topology evidence="1 10">Multi-pass membrane protein</topology>
    </subcellularLocation>
</comment>
<dbReference type="PANTHER" id="PTHR22914:SF9">
    <property type="entry name" value="CHITIN SYNTHASE 1"/>
    <property type="match status" value="1"/>
</dbReference>
<evidence type="ECO:0000256" key="7">
    <source>
        <dbReference type="ARBA" id="ARBA00022989"/>
    </source>
</evidence>
<feature type="transmembrane region" description="Helical" evidence="10">
    <location>
        <begin position="547"/>
        <end position="566"/>
    </location>
</feature>
<feature type="domain" description="Chitin synthase N-terminal" evidence="12">
    <location>
        <begin position="163"/>
        <end position="234"/>
    </location>
</feature>
<dbReference type="GO" id="GO:0005886">
    <property type="term" value="C:plasma membrane"/>
    <property type="evidence" value="ECO:0007669"/>
    <property type="project" value="UniProtKB-SubCell"/>
</dbReference>
<dbReference type="AlphaFoldDB" id="A0A6G1H3I8"/>
<dbReference type="Proteomes" id="UP000800041">
    <property type="component" value="Unassembled WGS sequence"/>
</dbReference>
<feature type="transmembrane region" description="Helical" evidence="10">
    <location>
        <begin position="870"/>
        <end position="895"/>
    </location>
</feature>
<dbReference type="CDD" id="cd06174">
    <property type="entry name" value="MFS"/>
    <property type="match status" value="1"/>
</dbReference>
<organism evidence="13 14">
    <name type="scientific">Aulographum hederae CBS 113979</name>
    <dbReference type="NCBI Taxonomy" id="1176131"/>
    <lineage>
        <taxon>Eukaryota</taxon>
        <taxon>Fungi</taxon>
        <taxon>Dikarya</taxon>
        <taxon>Ascomycota</taxon>
        <taxon>Pezizomycotina</taxon>
        <taxon>Dothideomycetes</taxon>
        <taxon>Pleosporomycetidae</taxon>
        <taxon>Aulographales</taxon>
        <taxon>Aulographaceae</taxon>
    </lineage>
</organism>
<dbReference type="CDD" id="cd04190">
    <property type="entry name" value="Chitin_synth_C"/>
    <property type="match status" value="1"/>
</dbReference>
<feature type="transmembrane region" description="Helical" evidence="10">
    <location>
        <begin position="699"/>
        <end position="722"/>
    </location>
</feature>
<name>A0A6G1H3I8_9PEZI</name>
<evidence type="ECO:0000256" key="8">
    <source>
        <dbReference type="ARBA" id="ARBA00023136"/>
    </source>
</evidence>
<keyword evidence="6 10" id="KW-0812">Transmembrane</keyword>
<protein>
    <recommendedName>
        <fullName evidence="2 10">Chitin synthase</fullName>
        <ecNumber evidence="2 10">2.4.1.16</ecNumber>
    </recommendedName>
</protein>